<proteinExistence type="predicted"/>
<feature type="compositionally biased region" description="Polar residues" evidence="2">
    <location>
        <begin position="449"/>
        <end position="462"/>
    </location>
</feature>
<feature type="compositionally biased region" description="Polar residues" evidence="2">
    <location>
        <begin position="116"/>
        <end position="130"/>
    </location>
</feature>
<dbReference type="OrthoDB" id="278430at2759"/>
<dbReference type="Proteomes" id="UP001152747">
    <property type="component" value="Unassembled WGS sequence"/>
</dbReference>
<feature type="domain" description="R3H" evidence="3">
    <location>
        <begin position="154"/>
        <end position="217"/>
    </location>
</feature>
<organism evidence="4 5">
    <name type="scientific">Caenorhabditis angaria</name>
    <dbReference type="NCBI Taxonomy" id="860376"/>
    <lineage>
        <taxon>Eukaryota</taxon>
        <taxon>Metazoa</taxon>
        <taxon>Ecdysozoa</taxon>
        <taxon>Nematoda</taxon>
        <taxon>Chromadorea</taxon>
        <taxon>Rhabditida</taxon>
        <taxon>Rhabditina</taxon>
        <taxon>Rhabditomorpha</taxon>
        <taxon>Rhabditoidea</taxon>
        <taxon>Rhabditidae</taxon>
        <taxon>Peloderinae</taxon>
        <taxon>Caenorhabditis</taxon>
    </lineage>
</organism>
<feature type="compositionally biased region" description="Acidic residues" evidence="2">
    <location>
        <begin position="1"/>
        <end position="10"/>
    </location>
</feature>
<dbReference type="AlphaFoldDB" id="A0A9P1IJR5"/>
<dbReference type="SUPFAM" id="SSF82708">
    <property type="entry name" value="R3H domain"/>
    <property type="match status" value="1"/>
</dbReference>
<feature type="compositionally biased region" description="Polar residues" evidence="2">
    <location>
        <begin position="20"/>
        <end position="36"/>
    </location>
</feature>
<evidence type="ECO:0000313" key="4">
    <source>
        <dbReference type="EMBL" id="CAI5444507.1"/>
    </source>
</evidence>
<dbReference type="InterPro" id="IPR036867">
    <property type="entry name" value="R3H_dom_sf"/>
</dbReference>
<dbReference type="EMBL" id="CANHGI010000003">
    <property type="protein sequence ID" value="CAI5444507.1"/>
    <property type="molecule type" value="Genomic_DNA"/>
</dbReference>
<dbReference type="InterPro" id="IPR001374">
    <property type="entry name" value="R3H_dom"/>
</dbReference>
<evidence type="ECO:0000256" key="1">
    <source>
        <dbReference type="ARBA" id="ARBA00022553"/>
    </source>
</evidence>
<keyword evidence="1" id="KW-0597">Phosphoprotein</keyword>
<sequence length="468" mass="53941">MSDKEEEEEIVQQNERRRSTTVIMTNSNFIEQQKASSPPEGVRRTGSMRRRLSKQNATHEEPENSKNEQKPVIEEEEAENSESLGVRPSLQRVDAIVGDDDTKLRPPGLGQKHHAWSTSKSLSRESTGTDYSDRSGTDLRQFIRRTLHKSEEDRDQLIYFERIMRELVENPVEQSQKIDLPSSYHRMLFHRCAAWFGLDHNVTNKHTEIVINKSEKTKMPEDKFADLIINNDFMEGRFTRHSSQNSRRDPRDYGSQASLSHDLQRAQSFEQQNMPILPQHAPNLTQQMRQLSLQPQNYWATQRSFDHCSGYTPAAPQAAMRKAESYGNLEPPSVLVHHYHHCYEEPIPAAPQPVYHQFGANFYPGYTVQPAPPPPQTTVYYHPIPYGTPHHFIQPEFIMNNDTPPIPGHLNEQQQQQQPFPHVEHFQMVDQTENRRNFQKASVDAGYGSMNQEISETSSTSAKESDKS</sequence>
<reference evidence="4" key="1">
    <citation type="submission" date="2022-11" db="EMBL/GenBank/DDBJ databases">
        <authorList>
            <person name="Kikuchi T."/>
        </authorList>
    </citation>
    <scope>NUCLEOTIDE SEQUENCE</scope>
    <source>
        <strain evidence="4">PS1010</strain>
    </source>
</reference>
<keyword evidence="5" id="KW-1185">Reference proteome</keyword>
<evidence type="ECO:0000256" key="2">
    <source>
        <dbReference type="SAM" id="MobiDB-lite"/>
    </source>
</evidence>
<evidence type="ECO:0000313" key="5">
    <source>
        <dbReference type="Proteomes" id="UP001152747"/>
    </source>
</evidence>
<dbReference type="CDD" id="cd02642">
    <property type="entry name" value="R3H_encore_like"/>
    <property type="match status" value="1"/>
</dbReference>
<dbReference type="PROSITE" id="PS51061">
    <property type="entry name" value="R3H"/>
    <property type="match status" value="1"/>
</dbReference>
<feature type="region of interest" description="Disordered" evidence="2">
    <location>
        <begin position="435"/>
        <end position="468"/>
    </location>
</feature>
<dbReference type="GO" id="GO:0003676">
    <property type="term" value="F:nucleic acid binding"/>
    <property type="evidence" value="ECO:0007669"/>
    <property type="project" value="UniProtKB-UniRule"/>
</dbReference>
<dbReference type="InterPro" id="IPR051937">
    <property type="entry name" value="R3H_domain_containing"/>
</dbReference>
<feature type="region of interest" description="Disordered" evidence="2">
    <location>
        <begin position="1"/>
        <end position="134"/>
    </location>
</feature>
<evidence type="ECO:0000259" key="3">
    <source>
        <dbReference type="PROSITE" id="PS51061"/>
    </source>
</evidence>
<dbReference type="PANTHER" id="PTHR15672">
    <property type="entry name" value="CAMP-REGULATED PHOSPHOPROTEIN 21 RELATED R3H DOMAIN CONTAINING PROTEIN"/>
    <property type="match status" value="1"/>
</dbReference>
<dbReference type="PANTHER" id="PTHR15672:SF8">
    <property type="entry name" value="PROTEIN ENCORE"/>
    <property type="match status" value="1"/>
</dbReference>
<comment type="caution">
    <text evidence="4">The sequence shown here is derived from an EMBL/GenBank/DDBJ whole genome shotgun (WGS) entry which is preliminary data.</text>
</comment>
<feature type="compositionally biased region" description="Basic and acidic residues" evidence="2">
    <location>
        <begin position="57"/>
        <end position="73"/>
    </location>
</feature>
<name>A0A9P1IJR5_9PELO</name>
<dbReference type="Gene3D" id="3.30.1370.50">
    <property type="entry name" value="R3H-like domain"/>
    <property type="match status" value="1"/>
</dbReference>
<protein>
    <recommendedName>
        <fullName evidence="3">R3H domain-containing protein</fullName>
    </recommendedName>
</protein>
<accession>A0A9P1IJR5</accession>
<gene>
    <name evidence="4" type="ORF">CAMP_LOCUS7144</name>
</gene>
<feature type="region of interest" description="Disordered" evidence="2">
    <location>
        <begin position="240"/>
        <end position="260"/>
    </location>
</feature>